<evidence type="ECO:0000313" key="5">
    <source>
        <dbReference type="EMBL" id="KAG7048153.1"/>
    </source>
</evidence>
<dbReference type="GO" id="GO:0005634">
    <property type="term" value="C:nucleus"/>
    <property type="evidence" value="ECO:0007669"/>
    <property type="project" value="UniProtKB-SubCell"/>
</dbReference>
<evidence type="ECO:0000313" key="6">
    <source>
        <dbReference type="Proteomes" id="UP000699042"/>
    </source>
</evidence>
<proteinExistence type="predicted"/>
<comment type="caution">
    <text evidence="5">The sequence shown here is derived from an EMBL/GenBank/DDBJ whole genome shotgun (WGS) entry which is preliminary data.</text>
</comment>
<evidence type="ECO:0000259" key="4">
    <source>
        <dbReference type="PROSITE" id="PS50048"/>
    </source>
</evidence>
<keyword evidence="6" id="KW-1185">Reference proteome</keyword>
<dbReference type="GO" id="GO:0000976">
    <property type="term" value="F:transcription cis-regulatory region binding"/>
    <property type="evidence" value="ECO:0007669"/>
    <property type="project" value="TreeGrafter"/>
</dbReference>
<evidence type="ECO:0000256" key="2">
    <source>
        <dbReference type="ARBA" id="ARBA00023242"/>
    </source>
</evidence>
<gene>
    <name evidence="5" type="ORF">JMJ77_013800</name>
</gene>
<feature type="region of interest" description="Disordered" evidence="3">
    <location>
        <begin position="132"/>
        <end position="168"/>
    </location>
</feature>
<dbReference type="Pfam" id="PF11951">
    <property type="entry name" value="Fungal_trans_2"/>
    <property type="match status" value="1"/>
</dbReference>
<dbReference type="InterPro" id="IPR036864">
    <property type="entry name" value="Zn2-C6_fun-type_DNA-bd_sf"/>
</dbReference>
<comment type="subcellular location">
    <subcellularLocation>
        <location evidence="1">Nucleus</location>
    </subcellularLocation>
</comment>
<dbReference type="AlphaFoldDB" id="A0A9P7R245"/>
<dbReference type="PANTHER" id="PTHR37534">
    <property type="entry name" value="TRANSCRIPTIONAL ACTIVATOR PROTEIN UGA3"/>
    <property type="match status" value="1"/>
</dbReference>
<evidence type="ECO:0000256" key="3">
    <source>
        <dbReference type="SAM" id="MobiDB-lite"/>
    </source>
</evidence>
<dbReference type="InterPro" id="IPR021858">
    <property type="entry name" value="Fun_TF"/>
</dbReference>
<dbReference type="GO" id="GO:0000981">
    <property type="term" value="F:DNA-binding transcription factor activity, RNA polymerase II-specific"/>
    <property type="evidence" value="ECO:0007669"/>
    <property type="project" value="InterPro"/>
</dbReference>
<dbReference type="PANTHER" id="PTHR37534:SF48">
    <property type="entry name" value="FINGER DOMAIN PROTEIN, PUTATIVE-RELATED"/>
    <property type="match status" value="1"/>
</dbReference>
<keyword evidence="2" id="KW-0539">Nucleus</keyword>
<dbReference type="GO" id="GO:0008270">
    <property type="term" value="F:zinc ion binding"/>
    <property type="evidence" value="ECO:0007669"/>
    <property type="project" value="InterPro"/>
</dbReference>
<dbReference type="Proteomes" id="UP000699042">
    <property type="component" value="Unassembled WGS sequence"/>
</dbReference>
<feature type="compositionally biased region" description="Basic and acidic residues" evidence="3">
    <location>
        <begin position="143"/>
        <end position="155"/>
    </location>
</feature>
<organism evidence="5 6">
    <name type="scientific">Colletotrichum scovillei</name>
    <dbReference type="NCBI Taxonomy" id="1209932"/>
    <lineage>
        <taxon>Eukaryota</taxon>
        <taxon>Fungi</taxon>
        <taxon>Dikarya</taxon>
        <taxon>Ascomycota</taxon>
        <taxon>Pezizomycotina</taxon>
        <taxon>Sordariomycetes</taxon>
        <taxon>Hypocreomycetidae</taxon>
        <taxon>Glomerellales</taxon>
        <taxon>Glomerellaceae</taxon>
        <taxon>Colletotrichum</taxon>
        <taxon>Colletotrichum acutatum species complex</taxon>
    </lineage>
</organism>
<dbReference type="SMART" id="SM00066">
    <property type="entry name" value="GAL4"/>
    <property type="match status" value="1"/>
</dbReference>
<dbReference type="SUPFAM" id="SSF57701">
    <property type="entry name" value="Zn2/Cys6 DNA-binding domain"/>
    <property type="match status" value="1"/>
</dbReference>
<feature type="non-terminal residue" evidence="5">
    <location>
        <position position="578"/>
    </location>
</feature>
<protein>
    <submittedName>
        <fullName evidence="5">C6 zinc finger domain-containing protein</fullName>
    </submittedName>
</protein>
<sequence>LNSAPHVLNSTRASGWQDGCAIPSLRLLSIAQNVKPFDEPLRRRTSPNQTMTSTSRQLALAVGAPPQTEVQAHPQTGPHSGRRQCWECQRRRLVCDSARPVCSKCKTSGVVCPGYEDKKPLVWLAPGKVKTRTWKRKSPPANKNKDDVSSRESSKEQSGSELAKAVRSEVSSARTGHLVHLFPGHELRDETCDIIEATLYWNEQIYPFFAANQLTNSPWLVPVSYIQYMGDTIQHTLVAMAINHRLLSLSKKKNDLHQAEVTARFHQHRCTAIQALNREISHQNEKRRISDYTMAAVIVFLYADLMGSTTASNWRHHLNGFMAIIEMRGGLRSVCDAAPGYKTVILFCKIIENLANSTSPAYDQVSPLVNFEMKDLTQEIYETGYYPFLPCPVQLFIDIICVNRLRYLATQPESSDTLDSLQTEAEDLLERIIDFSPETWSAAKTESQEQFLTMAQVYQSAVVVFAIASLQSVCVIPASAGWRAVKTIHGSKLMALLEKAAGSQVLRSCVMWPMIVAGFEAKTGSAAVRSFIANRLADESVHLGAYLPLATKDILEKFWSSGKKDWDDCFDTPYALVT</sequence>
<dbReference type="InterPro" id="IPR001138">
    <property type="entry name" value="Zn2Cys6_DnaBD"/>
</dbReference>
<feature type="domain" description="Zn(2)-C6 fungal-type" evidence="4">
    <location>
        <begin position="84"/>
        <end position="112"/>
    </location>
</feature>
<dbReference type="GO" id="GO:0045944">
    <property type="term" value="P:positive regulation of transcription by RNA polymerase II"/>
    <property type="evidence" value="ECO:0007669"/>
    <property type="project" value="TreeGrafter"/>
</dbReference>
<reference evidence="5" key="1">
    <citation type="submission" date="2021-05" db="EMBL/GenBank/DDBJ databases">
        <title>Comparative genomics of three Colletotrichum scovillei strains and genetic complementation revealed genes involved fungal growth and virulence on chili pepper.</title>
        <authorList>
            <person name="Hsieh D.-K."/>
            <person name="Chuang S.-C."/>
            <person name="Chen C.-Y."/>
            <person name="Chao Y.-T."/>
            <person name="Lu M.-Y.J."/>
            <person name="Lee M.-H."/>
            <person name="Shih M.-C."/>
        </authorList>
    </citation>
    <scope>NUCLEOTIDE SEQUENCE</scope>
    <source>
        <strain evidence="5">Coll-153</strain>
    </source>
</reference>
<dbReference type="Pfam" id="PF00172">
    <property type="entry name" value="Zn_clus"/>
    <property type="match status" value="1"/>
</dbReference>
<dbReference type="PROSITE" id="PS50048">
    <property type="entry name" value="ZN2_CY6_FUNGAL_2"/>
    <property type="match status" value="1"/>
</dbReference>
<dbReference type="Gene3D" id="4.10.240.10">
    <property type="entry name" value="Zn(2)-C6 fungal-type DNA-binding domain"/>
    <property type="match status" value="1"/>
</dbReference>
<dbReference type="EMBL" id="JAESDN010000006">
    <property type="protein sequence ID" value="KAG7048153.1"/>
    <property type="molecule type" value="Genomic_DNA"/>
</dbReference>
<evidence type="ECO:0000256" key="1">
    <source>
        <dbReference type="ARBA" id="ARBA00004123"/>
    </source>
</evidence>
<name>A0A9P7R245_9PEZI</name>
<accession>A0A9P7R245</accession>